<dbReference type="AlphaFoldDB" id="A0A1J8QY69"/>
<feature type="region of interest" description="Disordered" evidence="1">
    <location>
        <begin position="1"/>
        <end position="25"/>
    </location>
</feature>
<dbReference type="EMBL" id="LVVM01002503">
    <property type="protein sequence ID" value="OJA16588.1"/>
    <property type="molecule type" value="Genomic_DNA"/>
</dbReference>
<comment type="caution">
    <text evidence="2">The sequence shown here is derived from an EMBL/GenBank/DDBJ whole genome shotgun (WGS) entry which is preliminary data.</text>
</comment>
<evidence type="ECO:0000256" key="1">
    <source>
        <dbReference type="SAM" id="MobiDB-lite"/>
    </source>
</evidence>
<name>A0A1J8QY69_9AGAM</name>
<protein>
    <submittedName>
        <fullName evidence="2">Uncharacterized protein</fullName>
    </submittedName>
</protein>
<reference evidence="2 3" key="1">
    <citation type="submission" date="2016-03" db="EMBL/GenBank/DDBJ databases">
        <title>Comparative genomics of the ectomycorrhizal sister species Rhizopogon vinicolor and Rhizopogon vesiculosus (Basidiomycota: Boletales) reveals a divergence of the mating type B locus.</title>
        <authorList>
            <person name="Mujic A.B."/>
            <person name="Kuo A."/>
            <person name="Tritt A."/>
            <person name="Lipzen A."/>
            <person name="Chen C."/>
            <person name="Johnson J."/>
            <person name="Sharma A."/>
            <person name="Barry K."/>
            <person name="Grigoriev I.V."/>
            <person name="Spatafora J.W."/>
        </authorList>
    </citation>
    <scope>NUCLEOTIDE SEQUENCE [LARGE SCALE GENOMIC DNA]</scope>
    <source>
        <strain evidence="2 3">AM-OR11-056</strain>
    </source>
</reference>
<dbReference type="Proteomes" id="UP000183567">
    <property type="component" value="Unassembled WGS sequence"/>
</dbReference>
<gene>
    <name evidence="2" type="ORF">AZE42_12907</name>
</gene>
<proteinExistence type="predicted"/>
<sequence length="53" mass="6153">MHEFRTYHPSPHSGKESKAGDLQASQMNVFKQPHDEELHPTHFMQTVIVSSYE</sequence>
<accession>A0A1J8QY69</accession>
<organism evidence="2 3">
    <name type="scientific">Rhizopogon vesiculosus</name>
    <dbReference type="NCBI Taxonomy" id="180088"/>
    <lineage>
        <taxon>Eukaryota</taxon>
        <taxon>Fungi</taxon>
        <taxon>Dikarya</taxon>
        <taxon>Basidiomycota</taxon>
        <taxon>Agaricomycotina</taxon>
        <taxon>Agaricomycetes</taxon>
        <taxon>Agaricomycetidae</taxon>
        <taxon>Boletales</taxon>
        <taxon>Suillineae</taxon>
        <taxon>Rhizopogonaceae</taxon>
        <taxon>Rhizopogon</taxon>
    </lineage>
</organism>
<evidence type="ECO:0000313" key="3">
    <source>
        <dbReference type="Proteomes" id="UP000183567"/>
    </source>
</evidence>
<evidence type="ECO:0000313" key="2">
    <source>
        <dbReference type="EMBL" id="OJA16588.1"/>
    </source>
</evidence>
<keyword evidence="3" id="KW-1185">Reference proteome</keyword>